<protein>
    <submittedName>
        <fullName evidence="2">Uncharacterized protein</fullName>
    </submittedName>
</protein>
<proteinExistence type="predicted"/>
<keyword evidence="3" id="KW-1185">Reference proteome</keyword>
<evidence type="ECO:0000256" key="1">
    <source>
        <dbReference type="SAM" id="MobiDB-lite"/>
    </source>
</evidence>
<feature type="compositionally biased region" description="Polar residues" evidence="1">
    <location>
        <begin position="11"/>
        <end position="22"/>
    </location>
</feature>
<organism evidence="2 3">
    <name type="scientific">Puccinia striiformis</name>
    <dbReference type="NCBI Taxonomy" id="27350"/>
    <lineage>
        <taxon>Eukaryota</taxon>
        <taxon>Fungi</taxon>
        <taxon>Dikarya</taxon>
        <taxon>Basidiomycota</taxon>
        <taxon>Pucciniomycotina</taxon>
        <taxon>Pucciniomycetes</taxon>
        <taxon>Pucciniales</taxon>
        <taxon>Pucciniaceae</taxon>
        <taxon>Puccinia</taxon>
    </lineage>
</organism>
<accession>A0A2S4WE98</accession>
<dbReference type="EMBL" id="PKSM01000038">
    <property type="protein sequence ID" value="POW20072.1"/>
    <property type="molecule type" value="Genomic_DNA"/>
</dbReference>
<gene>
    <name evidence="2" type="ORF">PSHT_03886</name>
</gene>
<reference evidence="3" key="3">
    <citation type="journal article" date="2018" name="Mol. Plant Microbe Interact.">
        <title>Genome sequence resources for the wheat stripe rust pathogen (Puccinia striiformis f. sp. tritici) and the barley stripe rust pathogen (Puccinia striiformis f. sp. hordei).</title>
        <authorList>
            <person name="Xia C."/>
            <person name="Wang M."/>
            <person name="Yin C."/>
            <person name="Cornejo O.E."/>
            <person name="Hulbert S.H."/>
            <person name="Chen X."/>
        </authorList>
    </citation>
    <scope>NUCLEOTIDE SEQUENCE [LARGE SCALE GENOMIC DNA]</scope>
    <source>
        <strain evidence="3">93TX-2</strain>
    </source>
</reference>
<evidence type="ECO:0000313" key="2">
    <source>
        <dbReference type="EMBL" id="POW20072.1"/>
    </source>
</evidence>
<sequence>MFRTPSGIKSAESQPPSPCLTTDRSHHPAPQDPETNYNEVFHHHRRSLLDCFCFTAWRNECHA</sequence>
<reference evidence="2 3" key="1">
    <citation type="submission" date="2017-12" db="EMBL/GenBank/DDBJ databases">
        <title>Gene loss provides genomic basis for host adaptation in cereal stripe rust fungi.</title>
        <authorList>
            <person name="Xia C."/>
        </authorList>
    </citation>
    <scope>NUCLEOTIDE SEQUENCE [LARGE SCALE GENOMIC DNA]</scope>
    <source>
        <strain evidence="2 3">93TX-2</strain>
    </source>
</reference>
<dbReference type="Proteomes" id="UP000238274">
    <property type="component" value="Unassembled WGS sequence"/>
</dbReference>
<evidence type="ECO:0000313" key="3">
    <source>
        <dbReference type="Proteomes" id="UP000238274"/>
    </source>
</evidence>
<comment type="caution">
    <text evidence="2">The sequence shown here is derived from an EMBL/GenBank/DDBJ whole genome shotgun (WGS) entry which is preliminary data.</text>
</comment>
<dbReference type="VEuPathDB" id="FungiDB:PSHT_03886"/>
<name>A0A2S4WE98_9BASI</name>
<dbReference type="AlphaFoldDB" id="A0A2S4WE98"/>
<feature type="region of interest" description="Disordered" evidence="1">
    <location>
        <begin position="1"/>
        <end position="38"/>
    </location>
</feature>
<reference evidence="3" key="2">
    <citation type="journal article" date="2018" name="BMC Genomics">
        <title>Genomic insights into host adaptation between the wheat stripe rust pathogen (Puccinia striiformis f. sp. tritici) and the barley stripe rust pathogen (Puccinia striiformis f. sp. hordei).</title>
        <authorList>
            <person name="Xia C."/>
            <person name="Wang M."/>
            <person name="Yin C."/>
            <person name="Cornejo O.E."/>
            <person name="Hulbert S.H."/>
            <person name="Chen X."/>
        </authorList>
    </citation>
    <scope>NUCLEOTIDE SEQUENCE [LARGE SCALE GENOMIC DNA]</scope>
    <source>
        <strain evidence="3">93TX-2</strain>
    </source>
</reference>